<dbReference type="Gene3D" id="3.30.70.1820">
    <property type="entry name" value="L1 transposable element, RRM domain"/>
    <property type="match status" value="1"/>
</dbReference>
<protein>
    <submittedName>
        <fullName evidence="1">Uncharacterized protein</fullName>
    </submittedName>
</protein>
<gene>
    <name evidence="1" type="ORF">PECUL_23A059838</name>
</gene>
<dbReference type="Proteomes" id="UP001295444">
    <property type="component" value="Chromosome 06"/>
</dbReference>
<name>A0AAD1SH75_PELCU</name>
<dbReference type="InterPro" id="IPR004244">
    <property type="entry name" value="Transposase_22"/>
</dbReference>
<organism evidence="1 2">
    <name type="scientific">Pelobates cultripes</name>
    <name type="common">Western spadefoot toad</name>
    <dbReference type="NCBI Taxonomy" id="61616"/>
    <lineage>
        <taxon>Eukaryota</taxon>
        <taxon>Metazoa</taxon>
        <taxon>Chordata</taxon>
        <taxon>Craniata</taxon>
        <taxon>Vertebrata</taxon>
        <taxon>Euteleostomi</taxon>
        <taxon>Amphibia</taxon>
        <taxon>Batrachia</taxon>
        <taxon>Anura</taxon>
        <taxon>Pelobatoidea</taxon>
        <taxon>Pelobatidae</taxon>
        <taxon>Pelobates</taxon>
    </lineage>
</organism>
<dbReference type="AlphaFoldDB" id="A0AAD1SH75"/>
<sequence>MLRNLHSSLREVFKLITEDLRKDLHGLGAGTEALVDKTDELCVAHTEMLNRMAKMETEHLNLVGKFADMEDRLRRNNITLRGVPEYVFQEELPQHLMSLFKFLLLSVADADLLIDRTHRGPKPRGLAADIPRDIIVRLHYFHIKEAIPQAHRKAPDLLEYLRGISLIINLSATTMAKRREFVNTKKMQ</sequence>
<dbReference type="EMBL" id="OW240917">
    <property type="protein sequence ID" value="CAH2300987.1"/>
    <property type="molecule type" value="Genomic_DNA"/>
</dbReference>
<proteinExistence type="predicted"/>
<accession>A0AAD1SH75</accession>
<keyword evidence="2" id="KW-1185">Reference proteome</keyword>
<evidence type="ECO:0000313" key="2">
    <source>
        <dbReference type="Proteomes" id="UP001295444"/>
    </source>
</evidence>
<reference evidence="1" key="1">
    <citation type="submission" date="2022-03" db="EMBL/GenBank/DDBJ databases">
        <authorList>
            <person name="Alioto T."/>
            <person name="Alioto T."/>
            <person name="Gomez Garrido J."/>
        </authorList>
    </citation>
    <scope>NUCLEOTIDE SEQUENCE</scope>
</reference>
<dbReference type="PANTHER" id="PTHR11505">
    <property type="entry name" value="L1 TRANSPOSABLE ELEMENT-RELATED"/>
    <property type="match status" value="1"/>
</dbReference>
<evidence type="ECO:0000313" key="1">
    <source>
        <dbReference type="EMBL" id="CAH2300987.1"/>
    </source>
</evidence>